<gene>
    <name evidence="1" type="ORF">BDV96DRAFT_672909</name>
</gene>
<dbReference type="Proteomes" id="UP000799770">
    <property type="component" value="Unassembled WGS sequence"/>
</dbReference>
<accession>A0A6A5YM26</accession>
<protein>
    <submittedName>
        <fullName evidence="1">Uncharacterized protein</fullName>
    </submittedName>
</protein>
<sequence>MPRILPKLILNIDVVGPGEPWRPSRTVGLCIALTVSPHNGSGRCVVACTFSTFEIYSSSYRGEIELVVTKPSPGRKNYYRGNQSLADHVLCYCRRQGTRPLGARSDGEDRASSSLRLQFTIVGRIVIPTLCVDPMVLGSHHCGSGMPADDCA</sequence>
<dbReference type="AlphaFoldDB" id="A0A6A5YM26"/>
<keyword evidence="2" id="KW-1185">Reference proteome</keyword>
<reference evidence="1" key="1">
    <citation type="journal article" date="2020" name="Stud. Mycol.">
        <title>101 Dothideomycetes genomes: a test case for predicting lifestyles and emergence of pathogens.</title>
        <authorList>
            <person name="Haridas S."/>
            <person name="Albert R."/>
            <person name="Binder M."/>
            <person name="Bloem J."/>
            <person name="Labutti K."/>
            <person name="Salamov A."/>
            <person name="Andreopoulos B."/>
            <person name="Baker S."/>
            <person name="Barry K."/>
            <person name="Bills G."/>
            <person name="Bluhm B."/>
            <person name="Cannon C."/>
            <person name="Castanera R."/>
            <person name="Culley D."/>
            <person name="Daum C."/>
            <person name="Ezra D."/>
            <person name="Gonzalez J."/>
            <person name="Henrissat B."/>
            <person name="Kuo A."/>
            <person name="Liang C."/>
            <person name="Lipzen A."/>
            <person name="Lutzoni F."/>
            <person name="Magnuson J."/>
            <person name="Mondo S."/>
            <person name="Nolan M."/>
            <person name="Ohm R."/>
            <person name="Pangilinan J."/>
            <person name="Park H.-J."/>
            <person name="Ramirez L."/>
            <person name="Alfaro M."/>
            <person name="Sun H."/>
            <person name="Tritt A."/>
            <person name="Yoshinaga Y."/>
            <person name="Zwiers L.-H."/>
            <person name="Turgeon B."/>
            <person name="Goodwin S."/>
            <person name="Spatafora J."/>
            <person name="Crous P."/>
            <person name="Grigoriev I."/>
        </authorList>
    </citation>
    <scope>NUCLEOTIDE SEQUENCE</scope>
    <source>
        <strain evidence="1">CBS 627.86</strain>
    </source>
</reference>
<proteinExistence type="predicted"/>
<dbReference type="EMBL" id="ML977352">
    <property type="protein sequence ID" value="KAF2107754.1"/>
    <property type="molecule type" value="Genomic_DNA"/>
</dbReference>
<evidence type="ECO:0000313" key="2">
    <source>
        <dbReference type="Proteomes" id="UP000799770"/>
    </source>
</evidence>
<name>A0A6A5YM26_9PLEO</name>
<evidence type="ECO:0000313" key="1">
    <source>
        <dbReference type="EMBL" id="KAF2107754.1"/>
    </source>
</evidence>
<organism evidence="1 2">
    <name type="scientific">Lophiotrema nucula</name>
    <dbReference type="NCBI Taxonomy" id="690887"/>
    <lineage>
        <taxon>Eukaryota</taxon>
        <taxon>Fungi</taxon>
        <taxon>Dikarya</taxon>
        <taxon>Ascomycota</taxon>
        <taxon>Pezizomycotina</taxon>
        <taxon>Dothideomycetes</taxon>
        <taxon>Pleosporomycetidae</taxon>
        <taxon>Pleosporales</taxon>
        <taxon>Lophiotremataceae</taxon>
        <taxon>Lophiotrema</taxon>
    </lineage>
</organism>